<evidence type="ECO:0000313" key="2">
    <source>
        <dbReference type="EMBL" id="ABD87056.1"/>
    </source>
</evidence>
<accession>Q218Y0</accession>
<dbReference type="AlphaFoldDB" id="Q218Y0"/>
<dbReference type="KEGG" id="rpc:RPC_1494"/>
<feature type="region of interest" description="Disordered" evidence="1">
    <location>
        <begin position="65"/>
        <end position="91"/>
    </location>
</feature>
<dbReference type="HOGENOM" id="CLU_2424964_0_0_5"/>
<dbReference type="EMBL" id="CP000301">
    <property type="protein sequence ID" value="ABD87056.1"/>
    <property type="molecule type" value="Genomic_DNA"/>
</dbReference>
<feature type="region of interest" description="Disordered" evidence="1">
    <location>
        <begin position="1"/>
        <end position="37"/>
    </location>
</feature>
<protein>
    <submittedName>
        <fullName evidence="2">Uncharacterized protein</fullName>
    </submittedName>
</protein>
<name>Q218Y0_RHOPB</name>
<feature type="compositionally biased region" description="Low complexity" evidence="1">
    <location>
        <begin position="74"/>
        <end position="83"/>
    </location>
</feature>
<organism evidence="2">
    <name type="scientific">Rhodopseudomonas palustris (strain BisB18)</name>
    <dbReference type="NCBI Taxonomy" id="316056"/>
    <lineage>
        <taxon>Bacteria</taxon>
        <taxon>Pseudomonadati</taxon>
        <taxon>Pseudomonadota</taxon>
        <taxon>Alphaproteobacteria</taxon>
        <taxon>Hyphomicrobiales</taxon>
        <taxon>Nitrobacteraceae</taxon>
        <taxon>Rhodopseudomonas</taxon>
    </lineage>
</organism>
<dbReference type="STRING" id="316056.RPC_1494"/>
<reference evidence="2" key="1">
    <citation type="submission" date="2006-03" db="EMBL/GenBank/DDBJ databases">
        <title>Complete sequence of Rhodopseudomonas palustris BisB18.</title>
        <authorList>
            <consortium name="US DOE Joint Genome Institute"/>
            <person name="Copeland A."/>
            <person name="Lucas S."/>
            <person name="Lapidus A."/>
            <person name="Barry K."/>
            <person name="Detter J.C."/>
            <person name="Glavina del Rio T."/>
            <person name="Hammon N."/>
            <person name="Israni S."/>
            <person name="Dalin E."/>
            <person name="Tice H."/>
            <person name="Pitluck S."/>
            <person name="Chain P."/>
            <person name="Malfatti S."/>
            <person name="Shin M."/>
            <person name="Vergez L."/>
            <person name="Schmutz J."/>
            <person name="Larimer F."/>
            <person name="Land M."/>
            <person name="Hauser L."/>
            <person name="Pelletier D.A."/>
            <person name="Kyrpides N."/>
            <person name="Anderson I."/>
            <person name="Oda Y."/>
            <person name="Harwood C.S."/>
            <person name="Richardson P."/>
        </authorList>
    </citation>
    <scope>NUCLEOTIDE SEQUENCE [LARGE SCALE GENOMIC DNA]</scope>
    <source>
        <strain evidence="2">BisB18</strain>
    </source>
</reference>
<evidence type="ECO:0000256" key="1">
    <source>
        <dbReference type="SAM" id="MobiDB-lite"/>
    </source>
</evidence>
<proteinExistence type="predicted"/>
<sequence>MPWRRRAATPSSAAVESIRHQSGRFPKTMPRAGAGAAGNSACISVDSTALMPAIELTIAPGTRRLRTRSRSAERSAAAAQPSAFESNHRAC</sequence>
<gene>
    <name evidence="2" type="ordered locus">RPC_1494</name>
</gene>